<dbReference type="OMA" id="DTDHTIY"/>
<organism evidence="6 7">
    <name type="scientific">Rhodnius prolixus</name>
    <name type="common">Triatomid bug</name>
    <dbReference type="NCBI Taxonomy" id="13249"/>
    <lineage>
        <taxon>Eukaryota</taxon>
        <taxon>Metazoa</taxon>
        <taxon>Ecdysozoa</taxon>
        <taxon>Arthropoda</taxon>
        <taxon>Hexapoda</taxon>
        <taxon>Insecta</taxon>
        <taxon>Pterygota</taxon>
        <taxon>Neoptera</taxon>
        <taxon>Paraneoptera</taxon>
        <taxon>Hemiptera</taxon>
        <taxon>Heteroptera</taxon>
        <taxon>Panheteroptera</taxon>
        <taxon>Cimicomorpha</taxon>
        <taxon>Reduviidae</taxon>
        <taxon>Triatominae</taxon>
        <taxon>Rhodnius</taxon>
    </lineage>
</organism>
<dbReference type="FunCoup" id="T1HF60">
    <property type="interactions" value="4"/>
</dbReference>
<protein>
    <recommendedName>
        <fullName evidence="4 5">Alpha-tubulin N-acetyltransferase</fullName>
        <shortName evidence="5">Alpha-TAT</shortName>
        <shortName evidence="5">TAT</shortName>
        <ecNumber evidence="4 5">2.3.1.108</ecNumber>
    </recommendedName>
    <alternativeName>
        <fullName evidence="5">Acetyltransferase mec-17 homolog</fullName>
    </alternativeName>
</protein>
<comment type="catalytic activity">
    <reaction evidence="3 5">
        <text>L-lysyl-[alpha-tubulin] + acetyl-CoA = N(6)-acetyl-L-lysyl-[alpha-tubulin] + CoA + H(+)</text>
        <dbReference type="Rhea" id="RHEA:15277"/>
        <dbReference type="Rhea" id="RHEA-COMP:11278"/>
        <dbReference type="Rhea" id="RHEA-COMP:11279"/>
        <dbReference type="ChEBI" id="CHEBI:15378"/>
        <dbReference type="ChEBI" id="CHEBI:29969"/>
        <dbReference type="ChEBI" id="CHEBI:57287"/>
        <dbReference type="ChEBI" id="CHEBI:57288"/>
        <dbReference type="ChEBI" id="CHEBI:61930"/>
        <dbReference type="EC" id="2.3.1.108"/>
    </reaction>
</comment>
<evidence type="ECO:0000256" key="4">
    <source>
        <dbReference type="ARBA" id="ARBA00066570"/>
    </source>
</evidence>
<dbReference type="GO" id="GO:0048666">
    <property type="term" value="P:neuron development"/>
    <property type="evidence" value="ECO:0007669"/>
    <property type="project" value="UniProtKB-UniRule"/>
</dbReference>
<dbReference type="Gene3D" id="3.40.630.30">
    <property type="match status" value="1"/>
</dbReference>
<feature type="binding site" evidence="5">
    <location>
        <begin position="121"/>
        <end position="134"/>
    </location>
    <ligand>
        <name>acetyl-CoA</name>
        <dbReference type="ChEBI" id="CHEBI:57288"/>
    </ligand>
</feature>
<keyword evidence="2 5" id="KW-0012">Acyltransferase</keyword>
<feature type="site" description="Crucial for catalytic activity" evidence="5">
    <location>
        <position position="56"/>
    </location>
</feature>
<dbReference type="AlphaFoldDB" id="T1HF60"/>
<dbReference type="EMBL" id="ACPB03000776">
    <property type="status" value="NOT_ANNOTATED_CDS"/>
    <property type="molecule type" value="Genomic_DNA"/>
</dbReference>
<proteinExistence type="inferred from homology"/>
<accession>T1HF60</accession>
<feature type="binding site" evidence="5">
    <location>
        <begin position="157"/>
        <end position="166"/>
    </location>
    <ligand>
        <name>acetyl-CoA</name>
        <dbReference type="ChEBI" id="CHEBI:57288"/>
    </ligand>
</feature>
<dbReference type="eggNOG" id="KOG4601">
    <property type="taxonomic scope" value="Eukaryota"/>
</dbReference>
<keyword evidence="7" id="KW-1185">Reference proteome</keyword>
<dbReference type="CDD" id="cd04301">
    <property type="entry name" value="NAT_SF"/>
    <property type="match status" value="1"/>
</dbReference>
<dbReference type="EC" id="2.3.1.108" evidence="4 5"/>
<dbReference type="GO" id="GO:0019799">
    <property type="term" value="F:tubulin N-acetyltransferase activity"/>
    <property type="evidence" value="ECO:0007669"/>
    <property type="project" value="UniProtKB-UniRule"/>
</dbReference>
<keyword evidence="1 5" id="KW-0808">Transferase</keyword>
<dbReference type="VEuPathDB" id="VectorBase:RPRC002682"/>
<dbReference type="InterPro" id="IPR007965">
    <property type="entry name" value="GNAT_ATAT"/>
</dbReference>
<dbReference type="PANTHER" id="PTHR12327:SF0">
    <property type="entry name" value="ALPHA-TUBULIN N-ACETYLTRANSFERASE 1"/>
    <property type="match status" value="1"/>
</dbReference>
<dbReference type="FunFam" id="3.40.630.30:FF:000060">
    <property type="entry name" value="Alpha-tubulin N-acetyltransferase 1"/>
    <property type="match status" value="1"/>
</dbReference>
<dbReference type="InterPro" id="IPR038746">
    <property type="entry name" value="Atat"/>
</dbReference>
<dbReference type="Pfam" id="PF05301">
    <property type="entry name" value="Acetyltransf_16"/>
    <property type="match status" value="1"/>
</dbReference>
<dbReference type="HAMAP" id="MF_03130">
    <property type="entry name" value="mec17"/>
    <property type="match status" value="1"/>
</dbReference>
<dbReference type="GO" id="GO:0005874">
    <property type="term" value="C:microtubule"/>
    <property type="evidence" value="ECO:0007669"/>
    <property type="project" value="InterPro"/>
</dbReference>
<evidence type="ECO:0000256" key="2">
    <source>
        <dbReference type="ARBA" id="ARBA00023315"/>
    </source>
</evidence>
<dbReference type="PANTHER" id="PTHR12327">
    <property type="entry name" value="ALPHA-TUBULIN N-ACETYLTRANSFERASE 1"/>
    <property type="match status" value="1"/>
</dbReference>
<comment type="similarity">
    <text evidence="5">Belongs to the acetyltransferase ATAT1 family.</text>
</comment>
<dbReference type="EnsemblMetazoa" id="RPRC002682-RA">
    <property type="protein sequence ID" value="RPRC002682-PA"/>
    <property type="gene ID" value="RPRC002682"/>
</dbReference>
<sequence>MDFNFKLSSFITQEITVINNTLVPENFAGDRRNLRFCVGAISEILDDMGIASAKAQGLLKPITSADKLRNSEHIVYLLTERESNNHNGSVIGMLKMGRKRLYVFDKTGECHEMIPLCVLDFYVHESRQRMGCGKKLFEYMLNVENIEPEKLAIDRPSDKFLFFLRKHYGLKNSIPQTNNYVVFEGFFPRKPHHSGYPLSSGFGNPKRSRDTPPESPYSVGKMGSLKYNGRHTAHKPESTVGKLFEKDIYS</sequence>
<dbReference type="GO" id="GO:0070507">
    <property type="term" value="P:regulation of microtubule cytoskeleton organization"/>
    <property type="evidence" value="ECO:0007669"/>
    <property type="project" value="UniProtKB-UniRule"/>
</dbReference>
<evidence type="ECO:0000313" key="6">
    <source>
        <dbReference type="EnsemblMetazoa" id="RPRC002682-PA"/>
    </source>
</evidence>
<evidence type="ECO:0000256" key="3">
    <source>
        <dbReference type="ARBA" id="ARBA00051998"/>
    </source>
</evidence>
<comment type="function">
    <text evidence="5">Specifically acetylates 'Lys-40' in alpha-tubulin on the lumenal side of microtubules. Promotes microtubule destabilization and accelerates microtubule dynamics; this activity may be independent of acetylation activity. Acetylates alpha-tubulin with a slow enzymatic rate, due to a catalytic site that is not optimized for acetyl transfer. Enters the microtubule through each end and diffuses quickly throughout the lumen of microtubules. Acetylates only long/old microtubules because of its slow acetylation rate since it does not have time to act on dynamically unstable microtubules before the enzyme is released.</text>
</comment>
<name>T1HF60_RHOPR</name>
<reference evidence="6" key="1">
    <citation type="submission" date="2015-05" db="UniProtKB">
        <authorList>
            <consortium name="EnsemblMetazoa"/>
        </authorList>
    </citation>
    <scope>IDENTIFICATION</scope>
</reference>
<dbReference type="InParanoid" id="T1HF60"/>
<evidence type="ECO:0000256" key="1">
    <source>
        <dbReference type="ARBA" id="ARBA00022679"/>
    </source>
</evidence>
<dbReference type="Proteomes" id="UP000015103">
    <property type="component" value="Unassembled WGS sequence"/>
</dbReference>
<dbReference type="HOGENOM" id="CLU_025013_2_0_1"/>
<evidence type="ECO:0000256" key="5">
    <source>
        <dbReference type="HAMAP-Rule" id="MF_03130"/>
    </source>
</evidence>
<dbReference type="PROSITE" id="PS51730">
    <property type="entry name" value="GNAT_ATAT"/>
    <property type="match status" value="1"/>
</dbReference>
<evidence type="ECO:0000313" key="7">
    <source>
        <dbReference type="Proteomes" id="UP000015103"/>
    </source>
</evidence>